<evidence type="ECO:0000256" key="1">
    <source>
        <dbReference type="SAM" id="MobiDB-lite"/>
    </source>
</evidence>
<reference evidence="2 3" key="1">
    <citation type="journal article" date="2013" name="Stand. Genomic Sci.">
        <title>Genomic Encyclopedia of Type Strains, Phase I: The one thousand microbial genomes (KMG-I) project.</title>
        <authorList>
            <person name="Kyrpides N.C."/>
            <person name="Woyke T."/>
            <person name="Eisen J.A."/>
            <person name="Garrity G."/>
            <person name="Lilburn T.G."/>
            <person name="Beck B.J."/>
            <person name="Whitman W.B."/>
            <person name="Hugenholtz P."/>
            <person name="Klenk H.P."/>
        </authorList>
    </citation>
    <scope>NUCLEOTIDE SEQUENCE [LARGE SCALE GENOMIC DNA]</scope>
    <source>
        <strain evidence="2 3">DSM 45044</strain>
    </source>
</reference>
<gene>
    <name evidence="2" type="ORF">LX16_2981</name>
</gene>
<organism evidence="2 3">
    <name type="scientific">Stackebrandtia albiflava</name>
    <dbReference type="NCBI Taxonomy" id="406432"/>
    <lineage>
        <taxon>Bacteria</taxon>
        <taxon>Bacillati</taxon>
        <taxon>Actinomycetota</taxon>
        <taxon>Actinomycetes</taxon>
        <taxon>Glycomycetales</taxon>
        <taxon>Glycomycetaceae</taxon>
        <taxon>Stackebrandtia</taxon>
    </lineage>
</organism>
<dbReference type="RefSeq" id="WP_147139168.1">
    <property type="nucleotide sequence ID" value="NZ_BAABIJ010000002.1"/>
</dbReference>
<name>A0A562V2V4_9ACTN</name>
<evidence type="ECO:0000313" key="2">
    <source>
        <dbReference type="EMBL" id="TWJ12226.1"/>
    </source>
</evidence>
<sequence>MNQFEGLTAEQLIAIAAPDHANLKPMRTQAMAARRYAIELDEAITLLAGLADQATTRLSGRFAESFTTTLTDLSAALAEHRQTVKNHSYAVDAIADEAEAVYTDLKRYEADRERHRQEHAALSPTEAALVDEMENELARQRMQDASDFYLERVELLEPQDTGPALQSTAAPAAPAPAPAAATPTPPGGGTAPGPVLPPSPTTGAPTANQPATTSPRPMTPSPPRPTPGLTGPRPPLGAPAPARTVPPVVGRRSTAPSSKPAAIRAVRAIPPPVIGRRPTPAPERRPDWRPTTRGPRGYTESVLGRSRGGGLTTTPFSRTPVPRTGDGLNRPVIGATRAAPEPRTAAPSSPEPRTDDMWAVGTTTVAAVIGGRNTTGPALHHPGPVALTGGSGRELPTAARRPAPAAPAGGLLDRIRRVQVRTVTRDRRVAARLGGTGDLTFDLGRVGTDMGALARAVRAAMVAALRGRDVATARIVGEPVEAAPGRADPLDSVEVEARSRLGYVRIRWHGRDDVTVDIDPRARGRLTDDQLASEVNDAAASVLRRHREHLADVNRRLAAAHTTDGTGATT</sequence>
<dbReference type="AlphaFoldDB" id="A0A562V2V4"/>
<feature type="region of interest" description="Disordered" evidence="1">
    <location>
        <begin position="161"/>
        <end position="356"/>
    </location>
</feature>
<comment type="caution">
    <text evidence="2">The sequence shown here is derived from an EMBL/GenBank/DDBJ whole genome shotgun (WGS) entry which is preliminary data.</text>
</comment>
<dbReference type="EMBL" id="VLLL01000006">
    <property type="protein sequence ID" value="TWJ12226.1"/>
    <property type="molecule type" value="Genomic_DNA"/>
</dbReference>
<feature type="compositionally biased region" description="Low complexity" evidence="1">
    <location>
        <begin position="168"/>
        <end position="182"/>
    </location>
</feature>
<evidence type="ECO:0000313" key="3">
    <source>
        <dbReference type="Proteomes" id="UP000321617"/>
    </source>
</evidence>
<proteinExistence type="predicted"/>
<protein>
    <submittedName>
        <fullName evidence="2">Uncharacterized protein</fullName>
    </submittedName>
</protein>
<feature type="compositionally biased region" description="Pro residues" evidence="1">
    <location>
        <begin position="217"/>
        <end position="238"/>
    </location>
</feature>
<dbReference type="Proteomes" id="UP000321617">
    <property type="component" value="Unassembled WGS sequence"/>
</dbReference>
<feature type="compositionally biased region" description="Low complexity" evidence="1">
    <location>
        <begin position="335"/>
        <end position="348"/>
    </location>
</feature>
<feature type="compositionally biased region" description="Low complexity" evidence="1">
    <location>
        <begin position="239"/>
        <end position="252"/>
    </location>
</feature>
<accession>A0A562V2V4</accession>
<keyword evidence="3" id="KW-1185">Reference proteome</keyword>